<dbReference type="CDD" id="cd00580">
    <property type="entry name" value="CHMI"/>
    <property type="match status" value="1"/>
</dbReference>
<proteinExistence type="predicted"/>
<protein>
    <submittedName>
        <fullName evidence="1">5-carboxymethyl-2-hydroxymuconate isomerase</fullName>
    </submittedName>
</protein>
<keyword evidence="1" id="KW-0413">Isomerase</keyword>
<keyword evidence="2" id="KW-1185">Reference proteome</keyword>
<accession>A0A1M7Q408</accession>
<dbReference type="InterPro" id="IPR014347">
    <property type="entry name" value="Tautomerase/MIF_sf"/>
</dbReference>
<evidence type="ECO:0000313" key="2">
    <source>
        <dbReference type="Proteomes" id="UP000184339"/>
    </source>
</evidence>
<dbReference type="InterPro" id="IPR004220">
    <property type="entry name" value="5-COMe_2-OHmuconate_Isoase"/>
</dbReference>
<dbReference type="PANTHER" id="PTHR37950:SF1">
    <property type="entry name" value="4-HYDROXYPHENYLACETATE CATABOLISM PROTEIN"/>
    <property type="match status" value="1"/>
</dbReference>
<dbReference type="OrthoDB" id="9814215at2"/>
<dbReference type="STRING" id="551987.SAMN05192549_106152"/>
<dbReference type="AlphaFoldDB" id="A0A1M7Q408"/>
<dbReference type="Pfam" id="PF02962">
    <property type="entry name" value="CHMI"/>
    <property type="match status" value="1"/>
</dbReference>
<dbReference type="GO" id="GO:0008704">
    <property type="term" value="F:5-carboxymethyl-2-hydroxymuconate delta-isomerase activity"/>
    <property type="evidence" value="ECO:0007669"/>
    <property type="project" value="InterPro"/>
</dbReference>
<organism evidence="1 2">
    <name type="scientific">Duganella sacchari</name>
    <dbReference type="NCBI Taxonomy" id="551987"/>
    <lineage>
        <taxon>Bacteria</taxon>
        <taxon>Pseudomonadati</taxon>
        <taxon>Pseudomonadota</taxon>
        <taxon>Betaproteobacteria</taxon>
        <taxon>Burkholderiales</taxon>
        <taxon>Oxalobacteraceae</taxon>
        <taxon>Telluria group</taxon>
        <taxon>Duganella</taxon>
    </lineage>
</organism>
<gene>
    <name evidence="1" type="ORF">SAMN05192549_106152</name>
</gene>
<reference evidence="2" key="1">
    <citation type="submission" date="2016-11" db="EMBL/GenBank/DDBJ databases">
        <authorList>
            <person name="Varghese N."/>
            <person name="Submissions S."/>
        </authorList>
    </citation>
    <scope>NUCLEOTIDE SEQUENCE [LARGE SCALE GENOMIC DNA]</scope>
    <source>
        <strain evidence="2">Sac-22</strain>
    </source>
</reference>
<dbReference type="PANTHER" id="PTHR37950">
    <property type="entry name" value="4-HYDROXYPHENYLACETATE CATABOLISM PROTEIN"/>
    <property type="match status" value="1"/>
</dbReference>
<dbReference type="SUPFAM" id="SSF55331">
    <property type="entry name" value="Tautomerase/MIF"/>
    <property type="match status" value="1"/>
</dbReference>
<evidence type="ECO:0000313" key="1">
    <source>
        <dbReference type="EMBL" id="SHN24947.1"/>
    </source>
</evidence>
<dbReference type="RefSeq" id="WP_072786181.1">
    <property type="nucleotide sequence ID" value="NZ_FRCX01000006.1"/>
</dbReference>
<name>A0A1M7Q408_9BURK</name>
<dbReference type="Proteomes" id="UP000184339">
    <property type="component" value="Unassembled WGS sequence"/>
</dbReference>
<sequence length="126" mass="13718">MPHLKIEYTANLDAHTDVGILCKALSHTLVTLKDAAGALVFPLYGTRVLAYPSAQYAVADGEQDRAFVYLNMRITPGRSQELVQAIGDAVLAEARQQLAPVMDKLPLRLTLHIDAAPPAYEGKFTN</sequence>
<dbReference type="Gene3D" id="3.30.429.10">
    <property type="entry name" value="Macrophage Migration Inhibitory Factor"/>
    <property type="match status" value="1"/>
</dbReference>
<dbReference type="EMBL" id="FRCX01000006">
    <property type="protein sequence ID" value="SHN24947.1"/>
    <property type="molecule type" value="Genomic_DNA"/>
</dbReference>